<dbReference type="EMBL" id="CAKMMW010000020">
    <property type="protein sequence ID" value="CAH1221529.1"/>
    <property type="molecule type" value="Genomic_DNA"/>
</dbReference>
<accession>A0ABM9CQN7</accession>
<evidence type="ECO:0000313" key="3">
    <source>
        <dbReference type="Proteomes" id="UP000838821"/>
    </source>
</evidence>
<dbReference type="InterPro" id="IPR051465">
    <property type="entry name" value="Cell_Envelope_Struct_Comp"/>
</dbReference>
<organism evidence="2 3">
    <name type="scientific">Paenibacillus allorhizoplanae</name>
    <dbReference type="NCBI Taxonomy" id="2905648"/>
    <lineage>
        <taxon>Bacteria</taxon>
        <taxon>Bacillati</taxon>
        <taxon>Bacillota</taxon>
        <taxon>Bacilli</taxon>
        <taxon>Bacillales</taxon>
        <taxon>Paenibacillaceae</taxon>
        <taxon>Paenibacillus</taxon>
    </lineage>
</organism>
<evidence type="ECO:0000259" key="1">
    <source>
        <dbReference type="PROSITE" id="PS51272"/>
    </source>
</evidence>
<feature type="domain" description="SLH" evidence="1">
    <location>
        <begin position="31"/>
        <end position="94"/>
    </location>
</feature>
<dbReference type="PANTHER" id="PTHR43308:SF5">
    <property type="entry name" value="S-LAYER PROTEIN _ PEPTIDOGLYCAN ENDO-BETA-N-ACETYLGLUCOSAMINIDASE"/>
    <property type="match status" value="1"/>
</dbReference>
<dbReference type="InterPro" id="IPR001119">
    <property type="entry name" value="SLH_dom"/>
</dbReference>
<comment type="caution">
    <text evidence="2">The sequence shown here is derived from an EMBL/GenBank/DDBJ whole genome shotgun (WGS) entry which is preliminary data.</text>
</comment>
<protein>
    <recommendedName>
        <fullName evidence="1">SLH domain-containing protein</fullName>
    </recommendedName>
</protein>
<dbReference type="Proteomes" id="UP000838821">
    <property type="component" value="Unassembled WGS sequence"/>
</dbReference>
<sequence>MHFIPSVFTNRSDSAEVLIHSPHNSVYTVIKSNRSFADLSGHWAKEDVEMLANKLIVNSWSNNQFAPDRQITRAEFAALLVRSLGLQDDKDNAYTDVTDQDWYAGAVGAAQKAGLVTGFEDDSFKSNANITREQMVTMIV</sequence>
<evidence type="ECO:0000313" key="2">
    <source>
        <dbReference type="EMBL" id="CAH1221529.1"/>
    </source>
</evidence>
<dbReference type="PANTHER" id="PTHR43308">
    <property type="entry name" value="OUTER MEMBRANE PROTEIN ALPHA-RELATED"/>
    <property type="match status" value="1"/>
</dbReference>
<feature type="domain" description="SLH" evidence="1">
    <location>
        <begin position="95"/>
        <end position="140"/>
    </location>
</feature>
<reference evidence="2" key="1">
    <citation type="submission" date="2022-01" db="EMBL/GenBank/DDBJ databases">
        <authorList>
            <person name="Criscuolo A."/>
        </authorList>
    </citation>
    <scope>NUCLEOTIDE SEQUENCE</scope>
    <source>
        <strain evidence="2">CIP111891</strain>
    </source>
</reference>
<keyword evidence="3" id="KW-1185">Reference proteome</keyword>
<dbReference type="Pfam" id="PF00395">
    <property type="entry name" value="SLH"/>
    <property type="match status" value="2"/>
</dbReference>
<name>A0ABM9CQN7_9BACL</name>
<gene>
    <name evidence="2" type="ORF">PAECIP111891_05219</name>
</gene>
<dbReference type="PROSITE" id="PS51272">
    <property type="entry name" value="SLH"/>
    <property type="match status" value="2"/>
</dbReference>
<proteinExistence type="predicted"/>